<name>A0ABD1ENV6_HYPHA</name>
<gene>
    <name evidence="2" type="ORF">ABEB36_010443</name>
</gene>
<sequence length="69" mass="7935">MDTVLEVSECDEKIAETVGKIAVLKRDKRRLTEEIKKLANSRKALENQKQRSQHEANCAGPIWQENRLS</sequence>
<accession>A0ABD1ENV6</accession>
<evidence type="ECO:0000256" key="1">
    <source>
        <dbReference type="SAM" id="MobiDB-lite"/>
    </source>
</evidence>
<dbReference type="AlphaFoldDB" id="A0ABD1ENV6"/>
<feature type="compositionally biased region" description="Basic and acidic residues" evidence="1">
    <location>
        <begin position="42"/>
        <end position="54"/>
    </location>
</feature>
<proteinExistence type="predicted"/>
<evidence type="ECO:0000313" key="3">
    <source>
        <dbReference type="Proteomes" id="UP001566132"/>
    </source>
</evidence>
<feature type="region of interest" description="Disordered" evidence="1">
    <location>
        <begin position="42"/>
        <end position="69"/>
    </location>
</feature>
<organism evidence="2 3">
    <name type="scientific">Hypothenemus hampei</name>
    <name type="common">Coffee berry borer</name>
    <dbReference type="NCBI Taxonomy" id="57062"/>
    <lineage>
        <taxon>Eukaryota</taxon>
        <taxon>Metazoa</taxon>
        <taxon>Ecdysozoa</taxon>
        <taxon>Arthropoda</taxon>
        <taxon>Hexapoda</taxon>
        <taxon>Insecta</taxon>
        <taxon>Pterygota</taxon>
        <taxon>Neoptera</taxon>
        <taxon>Endopterygota</taxon>
        <taxon>Coleoptera</taxon>
        <taxon>Polyphaga</taxon>
        <taxon>Cucujiformia</taxon>
        <taxon>Curculionidae</taxon>
        <taxon>Scolytinae</taxon>
        <taxon>Hypothenemus</taxon>
    </lineage>
</organism>
<reference evidence="2 3" key="1">
    <citation type="submission" date="2024-05" db="EMBL/GenBank/DDBJ databases">
        <title>Genetic variation in Jamaican populations of the coffee berry borer (Hypothenemus hampei).</title>
        <authorList>
            <person name="Errbii M."/>
            <person name="Myrie A."/>
        </authorList>
    </citation>
    <scope>NUCLEOTIDE SEQUENCE [LARGE SCALE GENOMIC DNA]</scope>
    <source>
        <strain evidence="2">JA-Hopewell-2020-01-JO</strain>
        <tissue evidence="2">Whole body</tissue>
    </source>
</reference>
<dbReference type="EMBL" id="JBDJPC010000007">
    <property type="protein sequence ID" value="KAL1494942.1"/>
    <property type="molecule type" value="Genomic_DNA"/>
</dbReference>
<evidence type="ECO:0000313" key="2">
    <source>
        <dbReference type="EMBL" id="KAL1494942.1"/>
    </source>
</evidence>
<comment type="caution">
    <text evidence="2">The sequence shown here is derived from an EMBL/GenBank/DDBJ whole genome shotgun (WGS) entry which is preliminary data.</text>
</comment>
<protein>
    <submittedName>
        <fullName evidence="2">Uncharacterized protein</fullName>
    </submittedName>
</protein>
<keyword evidence="3" id="KW-1185">Reference proteome</keyword>
<dbReference type="Proteomes" id="UP001566132">
    <property type="component" value="Unassembled WGS sequence"/>
</dbReference>